<keyword evidence="1" id="KW-0472">Membrane</keyword>
<accession>A0A073KE05</accession>
<dbReference type="EMBL" id="JOTM01000002">
    <property type="protein sequence ID" value="KEK25459.1"/>
    <property type="molecule type" value="Genomic_DNA"/>
</dbReference>
<comment type="caution">
    <text evidence="2">The sequence shown here is derived from an EMBL/GenBank/DDBJ whole genome shotgun (WGS) entry which is preliminary data.</text>
</comment>
<name>A0A073KE05_9BACI</name>
<dbReference type="AlphaFoldDB" id="A0A073KE05"/>
<evidence type="ECO:0000256" key="1">
    <source>
        <dbReference type="SAM" id="Phobius"/>
    </source>
</evidence>
<keyword evidence="2" id="KW-0067">ATP-binding</keyword>
<dbReference type="OrthoDB" id="2925789at2"/>
<proteinExistence type="predicted"/>
<dbReference type="RefSeq" id="WP_033673312.1">
    <property type="nucleotide sequence ID" value="NZ_JOTM01000002.1"/>
</dbReference>
<dbReference type="GO" id="GO:0005524">
    <property type="term" value="F:ATP binding"/>
    <property type="evidence" value="ECO:0007669"/>
    <property type="project" value="UniProtKB-KW"/>
</dbReference>
<evidence type="ECO:0000313" key="3">
    <source>
        <dbReference type="Proteomes" id="UP000027778"/>
    </source>
</evidence>
<reference evidence="2 3" key="1">
    <citation type="submission" date="2014-06" db="EMBL/GenBank/DDBJ databases">
        <title>Draft genome sequence of Bacillus gaemokensis JCM 15801 (MCCC 1A00707).</title>
        <authorList>
            <person name="Lai Q."/>
            <person name="Liu Y."/>
            <person name="Shao Z."/>
        </authorList>
    </citation>
    <scope>NUCLEOTIDE SEQUENCE [LARGE SCALE GENOMIC DNA]</scope>
    <source>
        <strain evidence="2 3">JCM 15801</strain>
    </source>
</reference>
<dbReference type="Proteomes" id="UP000027778">
    <property type="component" value="Unassembled WGS sequence"/>
</dbReference>
<feature type="transmembrane region" description="Helical" evidence="1">
    <location>
        <begin position="6"/>
        <end position="24"/>
    </location>
</feature>
<keyword evidence="1" id="KW-0812">Transmembrane</keyword>
<sequence length="44" mass="5357">MSFVFVLSIALILLFVLFTLYYYIASKKEVPRHQLLEEEYDREE</sequence>
<protein>
    <submittedName>
        <fullName evidence="2">ABC transporter ATP-binding protein</fullName>
    </submittedName>
</protein>
<keyword evidence="1" id="KW-1133">Transmembrane helix</keyword>
<evidence type="ECO:0000313" key="2">
    <source>
        <dbReference type="EMBL" id="KEK25459.1"/>
    </source>
</evidence>
<dbReference type="STRING" id="574375.AZF08_06715"/>
<keyword evidence="2" id="KW-0547">Nucleotide-binding</keyword>
<gene>
    <name evidence="2" type="ORF">BAGA_12660</name>
</gene>
<keyword evidence="3" id="KW-1185">Reference proteome</keyword>
<organism evidence="2 3">
    <name type="scientific">Bacillus gaemokensis</name>
    <dbReference type="NCBI Taxonomy" id="574375"/>
    <lineage>
        <taxon>Bacteria</taxon>
        <taxon>Bacillati</taxon>
        <taxon>Bacillota</taxon>
        <taxon>Bacilli</taxon>
        <taxon>Bacillales</taxon>
        <taxon>Bacillaceae</taxon>
        <taxon>Bacillus</taxon>
        <taxon>Bacillus cereus group</taxon>
    </lineage>
</organism>